<dbReference type="Pfam" id="PF03551">
    <property type="entry name" value="PadR"/>
    <property type="match status" value="1"/>
</dbReference>
<dbReference type="InterPro" id="IPR036390">
    <property type="entry name" value="WH_DNA-bd_sf"/>
</dbReference>
<evidence type="ECO:0000313" key="2">
    <source>
        <dbReference type="EMBL" id="MBE5038263.1"/>
    </source>
</evidence>
<reference evidence="2 3" key="1">
    <citation type="submission" date="2020-10" db="EMBL/GenBank/DDBJ databases">
        <title>ChiBAC.</title>
        <authorList>
            <person name="Zenner C."/>
            <person name="Hitch T.C.A."/>
            <person name="Clavel T."/>
        </authorList>
    </citation>
    <scope>NUCLEOTIDE SEQUENCE [LARGE SCALE GENOMIC DNA]</scope>
    <source>
        <strain evidence="2 3">DSM 109015</strain>
    </source>
</reference>
<dbReference type="Proteomes" id="UP000768567">
    <property type="component" value="Unassembled WGS sequence"/>
</dbReference>
<dbReference type="PANTHER" id="PTHR33169:SF14">
    <property type="entry name" value="TRANSCRIPTIONAL REGULATOR RV3488"/>
    <property type="match status" value="1"/>
</dbReference>
<dbReference type="EMBL" id="JADCKC010000003">
    <property type="protein sequence ID" value="MBE5038263.1"/>
    <property type="molecule type" value="Genomic_DNA"/>
</dbReference>
<dbReference type="Gene3D" id="1.10.10.10">
    <property type="entry name" value="Winged helix-like DNA-binding domain superfamily/Winged helix DNA-binding domain"/>
    <property type="match status" value="1"/>
</dbReference>
<dbReference type="PANTHER" id="PTHR33169">
    <property type="entry name" value="PADR-FAMILY TRANSCRIPTIONAL REGULATOR"/>
    <property type="match status" value="1"/>
</dbReference>
<evidence type="ECO:0000259" key="1">
    <source>
        <dbReference type="Pfam" id="PF03551"/>
    </source>
</evidence>
<proteinExistence type="predicted"/>
<evidence type="ECO:0000313" key="3">
    <source>
        <dbReference type="Proteomes" id="UP000768567"/>
    </source>
</evidence>
<name>A0ABR9R581_9FIRM</name>
<accession>A0ABR9R581</accession>
<sequence length="111" mass="12887">MGFQIGGAILDFVVLSILNSKDAYGYQLTQEVRSILDVSETALYPALRRLQKNGLLDTYDVPYQGRNRRYYRLTDSGRQALADYTIQWKAFRQSMDRLLKEENHDDCPTVF</sequence>
<comment type="caution">
    <text evidence="2">The sequence shown here is derived from an EMBL/GenBank/DDBJ whole genome shotgun (WGS) entry which is preliminary data.</text>
</comment>
<organism evidence="2 3">
    <name type="scientific">Gemmiger gallinarum</name>
    <dbReference type="NCBI Taxonomy" id="2779354"/>
    <lineage>
        <taxon>Bacteria</taxon>
        <taxon>Bacillati</taxon>
        <taxon>Bacillota</taxon>
        <taxon>Clostridia</taxon>
        <taxon>Eubacteriales</taxon>
        <taxon>Gemmiger</taxon>
    </lineage>
</organism>
<protein>
    <submittedName>
        <fullName evidence="2">PadR family transcriptional regulator</fullName>
    </submittedName>
</protein>
<gene>
    <name evidence="2" type="ORF">INF35_10740</name>
</gene>
<feature type="domain" description="Transcription regulator PadR N-terminal" evidence="1">
    <location>
        <begin position="14"/>
        <end position="82"/>
    </location>
</feature>
<dbReference type="InterPro" id="IPR005149">
    <property type="entry name" value="Tscrpt_reg_PadR_N"/>
</dbReference>
<dbReference type="InterPro" id="IPR036388">
    <property type="entry name" value="WH-like_DNA-bd_sf"/>
</dbReference>
<keyword evidence="3" id="KW-1185">Reference proteome</keyword>
<dbReference type="RefSeq" id="WP_193502303.1">
    <property type="nucleotide sequence ID" value="NZ_JADCKC010000003.1"/>
</dbReference>
<dbReference type="InterPro" id="IPR052509">
    <property type="entry name" value="Metal_resp_DNA-bind_regulator"/>
</dbReference>
<dbReference type="SUPFAM" id="SSF46785">
    <property type="entry name" value="Winged helix' DNA-binding domain"/>
    <property type="match status" value="1"/>
</dbReference>